<dbReference type="EMBL" id="JACASE010000005">
    <property type="protein sequence ID" value="KAF6466000.1"/>
    <property type="molecule type" value="Genomic_DNA"/>
</dbReference>
<protein>
    <submittedName>
        <fullName evidence="1">Uncharacterized protein</fullName>
    </submittedName>
</protein>
<sequence>MLITSCDQSQLTLKSQGSQSSASRPYFLRRSSRIYFFSLSVPLLALPPQEMCPHTDGLSLPDLYEASSCQLTHPFHYDRISHNATYTPRVTFLLPFSLKGECEFTQFWVFLKHLGHETDI</sequence>
<dbReference type="AlphaFoldDB" id="A0A7J8H1M2"/>
<organism evidence="1 2">
    <name type="scientific">Rousettus aegyptiacus</name>
    <name type="common">Egyptian fruit bat</name>
    <name type="synonym">Pteropus aegyptiacus</name>
    <dbReference type="NCBI Taxonomy" id="9407"/>
    <lineage>
        <taxon>Eukaryota</taxon>
        <taxon>Metazoa</taxon>
        <taxon>Chordata</taxon>
        <taxon>Craniata</taxon>
        <taxon>Vertebrata</taxon>
        <taxon>Euteleostomi</taxon>
        <taxon>Mammalia</taxon>
        <taxon>Eutheria</taxon>
        <taxon>Laurasiatheria</taxon>
        <taxon>Chiroptera</taxon>
        <taxon>Yinpterochiroptera</taxon>
        <taxon>Pteropodoidea</taxon>
        <taxon>Pteropodidae</taxon>
        <taxon>Rousettinae</taxon>
        <taxon>Rousettus</taxon>
    </lineage>
</organism>
<name>A0A7J8H1M2_ROUAE</name>
<gene>
    <name evidence="1" type="ORF">HJG63_011336</name>
</gene>
<evidence type="ECO:0000313" key="2">
    <source>
        <dbReference type="Proteomes" id="UP000593571"/>
    </source>
</evidence>
<reference evidence="1 2" key="1">
    <citation type="journal article" date="2020" name="Nature">
        <title>Six reference-quality genomes reveal evolution of bat adaptations.</title>
        <authorList>
            <person name="Jebb D."/>
            <person name="Huang Z."/>
            <person name="Pippel M."/>
            <person name="Hughes G.M."/>
            <person name="Lavrichenko K."/>
            <person name="Devanna P."/>
            <person name="Winkler S."/>
            <person name="Jermiin L.S."/>
            <person name="Skirmuntt E.C."/>
            <person name="Katzourakis A."/>
            <person name="Burkitt-Gray L."/>
            <person name="Ray D.A."/>
            <person name="Sullivan K.A.M."/>
            <person name="Roscito J.G."/>
            <person name="Kirilenko B.M."/>
            <person name="Davalos L.M."/>
            <person name="Corthals A.P."/>
            <person name="Power M.L."/>
            <person name="Jones G."/>
            <person name="Ransome R.D."/>
            <person name="Dechmann D.K.N."/>
            <person name="Locatelli A.G."/>
            <person name="Puechmaille S.J."/>
            <person name="Fedrigo O."/>
            <person name="Jarvis E.D."/>
            <person name="Hiller M."/>
            <person name="Vernes S.C."/>
            <person name="Myers E.W."/>
            <person name="Teeling E.C."/>
        </authorList>
    </citation>
    <scope>NUCLEOTIDE SEQUENCE [LARGE SCALE GENOMIC DNA]</scope>
    <source>
        <strain evidence="1">MRouAeg1</strain>
        <tissue evidence="1">Muscle</tissue>
    </source>
</reference>
<dbReference type="Proteomes" id="UP000593571">
    <property type="component" value="Unassembled WGS sequence"/>
</dbReference>
<comment type="caution">
    <text evidence="1">The sequence shown here is derived from an EMBL/GenBank/DDBJ whole genome shotgun (WGS) entry which is preliminary data.</text>
</comment>
<accession>A0A7J8H1M2</accession>
<evidence type="ECO:0000313" key="1">
    <source>
        <dbReference type="EMBL" id="KAF6466000.1"/>
    </source>
</evidence>
<proteinExistence type="predicted"/>
<keyword evidence="2" id="KW-1185">Reference proteome</keyword>